<reference evidence="2" key="1">
    <citation type="journal article" date="2019" name="Curr. Biol.">
        <title>Genome Sequence of Striga asiatica Provides Insight into the Evolution of Plant Parasitism.</title>
        <authorList>
            <person name="Yoshida S."/>
            <person name="Kim S."/>
            <person name="Wafula E.K."/>
            <person name="Tanskanen J."/>
            <person name="Kim Y.M."/>
            <person name="Honaas L."/>
            <person name="Yang Z."/>
            <person name="Spallek T."/>
            <person name="Conn C.E."/>
            <person name="Ichihashi Y."/>
            <person name="Cheong K."/>
            <person name="Cui S."/>
            <person name="Der J.P."/>
            <person name="Gundlach H."/>
            <person name="Jiao Y."/>
            <person name="Hori C."/>
            <person name="Ishida J.K."/>
            <person name="Kasahara H."/>
            <person name="Kiba T."/>
            <person name="Kim M.S."/>
            <person name="Koo N."/>
            <person name="Laohavisit A."/>
            <person name="Lee Y.H."/>
            <person name="Lumba S."/>
            <person name="McCourt P."/>
            <person name="Mortimer J.C."/>
            <person name="Mutuku J.M."/>
            <person name="Nomura T."/>
            <person name="Sasaki-Sekimoto Y."/>
            <person name="Seto Y."/>
            <person name="Wang Y."/>
            <person name="Wakatake T."/>
            <person name="Sakakibara H."/>
            <person name="Demura T."/>
            <person name="Yamaguchi S."/>
            <person name="Yoneyama K."/>
            <person name="Manabe R.I."/>
            <person name="Nelson D.C."/>
            <person name="Schulman A.H."/>
            <person name="Timko M.P."/>
            <person name="dePamphilis C.W."/>
            <person name="Choi D."/>
            <person name="Shirasu K."/>
        </authorList>
    </citation>
    <scope>NUCLEOTIDE SEQUENCE [LARGE SCALE GENOMIC DNA]</scope>
    <source>
        <strain evidence="2">cv. UVA1</strain>
    </source>
</reference>
<dbReference type="GO" id="GO:0006508">
    <property type="term" value="P:proteolysis"/>
    <property type="evidence" value="ECO:0007669"/>
    <property type="project" value="UniProtKB-KW"/>
</dbReference>
<sequence>MQTISEQFLCLFHHNRTSHIVPTIRPNQLPKSIILATTTLPSSIYSNLKTLLFPNFFKPQHVGLDFNRHSTRATNSGFVNTRRPNIFNLPAHSNRAIEVRNCNRGVVQVDEADWPWTRVGFFSEQLDLSFVISEGTQEAQVIGCRQVVHEPRVHGSVGLNVACSVIERVALEDTFRISGVMVFGPTEEKAAMKGAGFVPN</sequence>
<keyword evidence="1" id="KW-0378">Hydrolase</keyword>
<comment type="caution">
    <text evidence="1">The sequence shown here is derived from an EMBL/GenBank/DDBJ whole genome shotgun (WGS) entry which is preliminary data.</text>
</comment>
<gene>
    <name evidence="1" type="ORF">STAS_30890</name>
</gene>
<evidence type="ECO:0000313" key="2">
    <source>
        <dbReference type="Proteomes" id="UP000325081"/>
    </source>
</evidence>
<dbReference type="EMBL" id="BKCP01010515">
    <property type="protein sequence ID" value="GER53377.1"/>
    <property type="molecule type" value="Genomic_DNA"/>
</dbReference>
<accession>A0A5A7R9W9</accession>
<keyword evidence="1" id="KW-0645">Protease</keyword>
<proteinExistence type="predicted"/>
<organism evidence="1 2">
    <name type="scientific">Striga asiatica</name>
    <name type="common">Asiatic witchweed</name>
    <name type="synonym">Buchnera asiatica</name>
    <dbReference type="NCBI Taxonomy" id="4170"/>
    <lineage>
        <taxon>Eukaryota</taxon>
        <taxon>Viridiplantae</taxon>
        <taxon>Streptophyta</taxon>
        <taxon>Embryophyta</taxon>
        <taxon>Tracheophyta</taxon>
        <taxon>Spermatophyta</taxon>
        <taxon>Magnoliopsida</taxon>
        <taxon>eudicotyledons</taxon>
        <taxon>Gunneridae</taxon>
        <taxon>Pentapetalae</taxon>
        <taxon>asterids</taxon>
        <taxon>lamiids</taxon>
        <taxon>Lamiales</taxon>
        <taxon>Orobanchaceae</taxon>
        <taxon>Buchnereae</taxon>
        <taxon>Striga</taxon>
    </lineage>
</organism>
<protein>
    <submittedName>
        <fullName evidence="1">Ubiquitin-specific protease 27</fullName>
    </submittedName>
</protein>
<dbReference type="GO" id="GO:0008233">
    <property type="term" value="F:peptidase activity"/>
    <property type="evidence" value="ECO:0007669"/>
    <property type="project" value="UniProtKB-KW"/>
</dbReference>
<dbReference type="OrthoDB" id="206201at2759"/>
<evidence type="ECO:0000313" key="1">
    <source>
        <dbReference type="EMBL" id="GER53377.1"/>
    </source>
</evidence>
<dbReference type="AlphaFoldDB" id="A0A5A7R9W9"/>
<dbReference type="Proteomes" id="UP000325081">
    <property type="component" value="Unassembled WGS sequence"/>
</dbReference>
<name>A0A5A7R9W9_STRAF</name>
<keyword evidence="2" id="KW-1185">Reference proteome</keyword>